<gene>
    <name evidence="1" type="ORF">NPIL_139721</name>
</gene>
<proteinExistence type="predicted"/>
<evidence type="ECO:0000313" key="1">
    <source>
        <dbReference type="EMBL" id="GFT29786.1"/>
    </source>
</evidence>
<name>A0A8X6NSH6_NEPPI</name>
<sequence>KFRGIRKKKFELKFIEIVNSLISYFCNHIK</sequence>
<protein>
    <submittedName>
        <fullName evidence="1">Uncharacterized protein</fullName>
    </submittedName>
</protein>
<dbReference type="Proteomes" id="UP000887013">
    <property type="component" value="Unassembled WGS sequence"/>
</dbReference>
<comment type="caution">
    <text evidence="1">The sequence shown here is derived from an EMBL/GenBank/DDBJ whole genome shotgun (WGS) entry which is preliminary data.</text>
</comment>
<reference evidence="1" key="1">
    <citation type="submission" date="2020-08" db="EMBL/GenBank/DDBJ databases">
        <title>Multicomponent nature underlies the extraordinary mechanical properties of spider dragline silk.</title>
        <authorList>
            <person name="Kono N."/>
            <person name="Nakamura H."/>
            <person name="Mori M."/>
            <person name="Yoshida Y."/>
            <person name="Ohtoshi R."/>
            <person name="Malay A.D."/>
            <person name="Moran D.A.P."/>
            <person name="Tomita M."/>
            <person name="Numata K."/>
            <person name="Arakawa K."/>
        </authorList>
    </citation>
    <scope>NUCLEOTIDE SEQUENCE</scope>
</reference>
<keyword evidence="2" id="KW-1185">Reference proteome</keyword>
<dbReference type="EMBL" id="BMAW01061134">
    <property type="protein sequence ID" value="GFT29786.1"/>
    <property type="molecule type" value="Genomic_DNA"/>
</dbReference>
<accession>A0A8X6NSH6</accession>
<organism evidence="1 2">
    <name type="scientific">Nephila pilipes</name>
    <name type="common">Giant wood spider</name>
    <name type="synonym">Nephila maculata</name>
    <dbReference type="NCBI Taxonomy" id="299642"/>
    <lineage>
        <taxon>Eukaryota</taxon>
        <taxon>Metazoa</taxon>
        <taxon>Ecdysozoa</taxon>
        <taxon>Arthropoda</taxon>
        <taxon>Chelicerata</taxon>
        <taxon>Arachnida</taxon>
        <taxon>Araneae</taxon>
        <taxon>Araneomorphae</taxon>
        <taxon>Entelegynae</taxon>
        <taxon>Araneoidea</taxon>
        <taxon>Nephilidae</taxon>
        <taxon>Nephila</taxon>
    </lineage>
</organism>
<dbReference type="AlphaFoldDB" id="A0A8X6NSH6"/>
<feature type="non-terminal residue" evidence="1">
    <location>
        <position position="1"/>
    </location>
</feature>
<evidence type="ECO:0000313" key="2">
    <source>
        <dbReference type="Proteomes" id="UP000887013"/>
    </source>
</evidence>